<reference evidence="3" key="3">
    <citation type="journal article" date="2017" name="Plant Physiol. Biochem.">
        <title>Differential oxidative and antioxidative response of duckweed Lemna minor toward plant growth promoting/inhibiting bacteria.</title>
        <authorList>
            <person name="Ishizawa H."/>
            <person name="Kuroda M."/>
            <person name="Morikawa M."/>
            <person name="Ike M."/>
        </authorList>
    </citation>
    <scope>NUCLEOTIDE SEQUENCE [LARGE SCALE GENOMIC DNA]</scope>
    <source>
        <strain evidence="3">H3</strain>
    </source>
</reference>
<dbReference type="KEGG" id="amah:DLM_1638"/>
<protein>
    <submittedName>
        <fullName evidence="2">Uncharacterized protein</fullName>
    </submittedName>
</protein>
<evidence type="ECO:0000313" key="2">
    <source>
        <dbReference type="EMBL" id="BBF85255.1"/>
    </source>
</evidence>
<evidence type="ECO:0000313" key="3">
    <source>
        <dbReference type="Proteomes" id="UP000198290"/>
    </source>
</evidence>
<organism evidence="2 3">
    <name type="scientific">Aquitalea magnusonii</name>
    <dbReference type="NCBI Taxonomy" id="332411"/>
    <lineage>
        <taxon>Bacteria</taxon>
        <taxon>Pseudomonadati</taxon>
        <taxon>Pseudomonadota</taxon>
        <taxon>Betaproteobacteria</taxon>
        <taxon>Neisseriales</taxon>
        <taxon>Chromobacteriaceae</taxon>
        <taxon>Aquitalea</taxon>
    </lineage>
</organism>
<dbReference type="Proteomes" id="UP000198290">
    <property type="component" value="Chromosome"/>
</dbReference>
<dbReference type="AlphaFoldDB" id="A0A3G9GCT7"/>
<sequence length="68" mass="7695">MRKPRPDHHQTGIMMAGQADHTRQLDYQPPDQAQENRVNHQPGWLTRHNDLPALGTQTAPAVAGEYRS</sequence>
<name>A0A3G9GCT7_9NEIS</name>
<reference evidence="2 3" key="2">
    <citation type="journal article" date="2017" name="Genome Announc.">
        <title>Draft genome sequence of Aquitalea magnusonii strain H3, a plant growth-promoting bacterium of duckweed Lemna minor.</title>
        <authorList>
            <person name="Ishizawa H."/>
            <person name="Kuroda M."/>
            <person name="Ike M."/>
        </authorList>
    </citation>
    <scope>NUCLEOTIDE SEQUENCE [LARGE SCALE GENOMIC DNA]</scope>
    <source>
        <strain evidence="2 3">H3</strain>
    </source>
</reference>
<feature type="region of interest" description="Disordered" evidence="1">
    <location>
        <begin position="1"/>
        <end position="68"/>
    </location>
</feature>
<gene>
    <name evidence="2" type="ORF">DLM_1638</name>
</gene>
<dbReference type="EMBL" id="AP018823">
    <property type="protein sequence ID" value="BBF85255.1"/>
    <property type="molecule type" value="Genomic_DNA"/>
</dbReference>
<evidence type="ECO:0000256" key="1">
    <source>
        <dbReference type="SAM" id="MobiDB-lite"/>
    </source>
</evidence>
<accession>A0A3G9GCT7</accession>
<keyword evidence="3" id="KW-1185">Reference proteome</keyword>
<proteinExistence type="predicted"/>
<reference evidence="3" key="1">
    <citation type="journal article" date="2017" name="Biotechnol. Biofuels">
        <title>Evaluation of environmental bacterial communities as a factor affecting the growth of duckweed Lemna minor.</title>
        <authorList>
            <person name="Ishizawa H."/>
            <person name="Kuroda M."/>
            <person name="Morikawa M."/>
            <person name="Ike M."/>
        </authorList>
    </citation>
    <scope>NUCLEOTIDE SEQUENCE [LARGE SCALE GENOMIC DNA]</scope>
    <source>
        <strain evidence="3">H3</strain>
    </source>
</reference>